<keyword evidence="7 9" id="KW-0413">Isomerase</keyword>
<comment type="subunit">
    <text evidence="8">Heterotetramer composed of ParC and ParE.</text>
</comment>
<dbReference type="GO" id="GO:0003677">
    <property type="term" value="F:DNA binding"/>
    <property type="evidence" value="ECO:0007669"/>
    <property type="project" value="UniProtKB-UniRule"/>
</dbReference>
<evidence type="ECO:0000256" key="11">
    <source>
        <dbReference type="SAM" id="Coils"/>
    </source>
</evidence>
<reference evidence="14" key="1">
    <citation type="submission" date="2019-08" db="EMBL/GenBank/DDBJ databases">
        <title>Genomic characterization of a novel candidate phylum (ARYD3) from a high temperature, high salinity tertiary oil reservoir in north central Oklahoma, USA.</title>
        <authorList>
            <person name="Youssef N.H."/>
            <person name="Yadav A."/>
            <person name="Elshahed M.S."/>
        </authorList>
    </citation>
    <scope>NUCLEOTIDE SEQUENCE [LARGE SCALE GENOMIC DNA]</scope>
    <source>
        <strain evidence="14">ARYD3</strain>
    </source>
</reference>
<dbReference type="Gene3D" id="2.120.10.90">
    <property type="entry name" value="DNA gyrase/topoisomerase IV, subunit A, C-terminal"/>
    <property type="match status" value="1"/>
</dbReference>
<dbReference type="PANTHER" id="PTHR43493:SF5">
    <property type="entry name" value="DNA GYRASE SUBUNIT A, CHLOROPLASTIC_MITOCHONDRIAL"/>
    <property type="match status" value="1"/>
</dbReference>
<feature type="region of interest" description="Disordered" evidence="12">
    <location>
        <begin position="802"/>
        <end position="832"/>
    </location>
</feature>
<evidence type="ECO:0000256" key="5">
    <source>
        <dbReference type="ARBA" id="ARBA00023029"/>
    </source>
</evidence>
<comment type="caution">
    <text evidence="14">The sequence shown here is derived from an EMBL/GenBank/DDBJ whole genome shotgun (WGS) entry which is preliminary data.</text>
</comment>
<keyword evidence="5 9" id="KW-0799">Topoisomerase</keyword>
<dbReference type="PROSITE" id="PS52040">
    <property type="entry name" value="TOPO_IIA"/>
    <property type="match status" value="1"/>
</dbReference>
<evidence type="ECO:0000256" key="9">
    <source>
        <dbReference type="HAMAP-Rule" id="MF_01897"/>
    </source>
</evidence>
<evidence type="ECO:0000256" key="7">
    <source>
        <dbReference type="ARBA" id="ARBA00023235"/>
    </source>
</evidence>
<feature type="coiled-coil region" evidence="11">
    <location>
        <begin position="431"/>
        <end position="479"/>
    </location>
</feature>
<dbReference type="InterPro" id="IPR013760">
    <property type="entry name" value="Topo_IIA-like_dom_sf"/>
</dbReference>
<comment type="function">
    <text evidence="9">A type II topoisomerase that negatively supercoils closed circular double-stranded (ds) DNA in an ATP-dependent manner to modulate DNA topology and maintain chromosomes in an underwound state. Negative supercoiling favors strand separation, and DNA replication, transcription, recombination and repair, all of which involve strand separation. Also able to catalyze the interconversion of other topological isomers of dsDNA rings, including catenanes and knotted rings. Type II topoisomerases break and join 2 DNA strands simultaneously in an ATP-dependent manner.</text>
</comment>
<comment type="catalytic activity">
    <reaction evidence="1 9 10">
        <text>ATP-dependent breakage, passage and rejoining of double-stranded DNA.</text>
        <dbReference type="EC" id="5.6.2.2"/>
    </reaction>
</comment>
<dbReference type="EC" id="5.6.2.2" evidence="9"/>
<dbReference type="SUPFAM" id="SSF101904">
    <property type="entry name" value="GyrA/ParC C-terminal domain-like"/>
    <property type="match status" value="1"/>
</dbReference>
<dbReference type="GO" id="GO:0005737">
    <property type="term" value="C:cytoplasm"/>
    <property type="evidence" value="ECO:0007669"/>
    <property type="project" value="UniProtKB-SubCell"/>
</dbReference>
<evidence type="ECO:0000259" key="13">
    <source>
        <dbReference type="PROSITE" id="PS52040"/>
    </source>
</evidence>
<sequence>MSEEKKNIRNVKIEKQMKQAYIDYAMSTIMGRALPDVRDGLKPVQRRILYGMKQLGLRYNKPHRKSAKVVGEVMGNYHPHGDQAIYDALVRMAQDFTYNVPLLDGQGNFGSIDGDPPAAQRYTEVRMDKISEYILQDIGKNTVDFRDNYDESQTEPIVLPSMVPNLLLNGSSGIAVGMSTEIPSHNLNELISGLKFLIDNPDCKLKGLMKHIKGPDFPTAGIIIGKKGIRNAFRTGKGKVKLRGKIKKEVQKNGKISLVISELPYKQNKAKLIEKIAKLARDGKLDGIKDLRDETNKEGIRVVLDIKRTKQDHVDIIINKLYKKTRLEQTYSMRYLALVNGIPKTMGLKEILNHFIDHRKEVVIRRTRYLLRKAEARAHIIEGLRIALANIDEVVAIIKKSNDVDDAKERLKSNFELSSKQAKAILDMRLQRLTSLEVQKLEEEYKDLIQKINYYKEILNNESLLIEIIKEELDEVNDKFNVPRRTLIIDKVEEFDRLDLIQEEDVVITITHRGFIKRVPESTYRTQRRGGKGLIGLSTIDNDFVQSLFLCSTHDKLLLFTNKGMVHQLNTLDIPEMSRTARGLSLRNLIMLEKDERIIDYITVDSFQDDFSVLYATKEGYVKKTELEEFENITKRGLIAIKLRDGDELKSVMKIKDKGTFMMFSKKGYGIRIREDEIKAQTRTAMGIIGMKLRKNDEVIEIEDVNEDDTLIFMSENGYSKKTEVEEFSPQGRAGKGVIAMNINEKTGQMVTAMKVKPDNHIFAITEKGQMVRVNTNEIRVQGRNTVGVKFINLNKGDTLKDISKYQDEKEKVEEKEENTEENKKDDGEDEE</sequence>
<evidence type="ECO:0000256" key="3">
    <source>
        <dbReference type="ARBA" id="ARBA00022741"/>
    </source>
</evidence>
<dbReference type="InterPro" id="IPR013757">
    <property type="entry name" value="Topo_IIA_A_a_sf"/>
</dbReference>
<dbReference type="Gene3D" id="1.10.268.10">
    <property type="entry name" value="Topoisomerase, domain 3"/>
    <property type="match status" value="1"/>
</dbReference>
<keyword evidence="15" id="KW-1185">Reference proteome</keyword>
<dbReference type="SMART" id="SM00434">
    <property type="entry name" value="TOP4c"/>
    <property type="match status" value="1"/>
</dbReference>
<comment type="subunit">
    <text evidence="9">Heterotetramer, composed of two GyrA and two GyrB chains. In the heterotetramer, GyrA contains the active site tyrosine that forms a transient covalent intermediate with DNA, while GyrB binds cofactors and catalyzes ATP hydrolysis.</text>
</comment>
<dbReference type="AlphaFoldDB" id="A0A5D0MG29"/>
<name>A0A5D0MG29_9BACT</name>
<dbReference type="Gene3D" id="3.30.1360.40">
    <property type="match status" value="1"/>
</dbReference>
<dbReference type="GO" id="GO:0034335">
    <property type="term" value="F:DNA negative supercoiling activity"/>
    <property type="evidence" value="ECO:0007669"/>
    <property type="project" value="UniProtKB-ARBA"/>
</dbReference>
<comment type="subcellular location">
    <subcellularLocation>
        <location evidence="9">Cytoplasm</location>
    </subcellularLocation>
</comment>
<dbReference type="GO" id="GO:0006261">
    <property type="term" value="P:DNA-templated DNA replication"/>
    <property type="evidence" value="ECO:0007669"/>
    <property type="project" value="UniProtKB-UniRule"/>
</dbReference>
<evidence type="ECO:0000256" key="4">
    <source>
        <dbReference type="ARBA" id="ARBA00022840"/>
    </source>
</evidence>
<dbReference type="Pfam" id="PF00521">
    <property type="entry name" value="DNA_topoisoIV"/>
    <property type="match status" value="1"/>
</dbReference>
<dbReference type="GO" id="GO:0005524">
    <property type="term" value="F:ATP binding"/>
    <property type="evidence" value="ECO:0007669"/>
    <property type="project" value="UniProtKB-UniRule"/>
</dbReference>
<dbReference type="Proteomes" id="UP000324143">
    <property type="component" value="Unassembled WGS sequence"/>
</dbReference>
<dbReference type="Gene3D" id="3.90.199.10">
    <property type="entry name" value="Topoisomerase II, domain 5"/>
    <property type="match status" value="1"/>
</dbReference>
<dbReference type="NCBIfam" id="TIGR01063">
    <property type="entry name" value="gyrA"/>
    <property type="match status" value="1"/>
</dbReference>
<protein>
    <recommendedName>
        <fullName evidence="9">DNA gyrase subunit A</fullName>
        <ecNumber evidence="9">5.6.2.2</ecNumber>
    </recommendedName>
</protein>
<dbReference type="NCBIfam" id="NF004044">
    <property type="entry name" value="PRK05561.1"/>
    <property type="match status" value="1"/>
</dbReference>
<comment type="miscellaneous">
    <text evidence="9">Few gyrases are as efficient as E.coli at forming negative supercoils. Not all organisms have 2 type II topoisomerases; in organisms with a single type II topoisomerase this enzyme also has to decatenate newly replicated chromosomes.</text>
</comment>
<dbReference type="InterPro" id="IPR006691">
    <property type="entry name" value="GyrA/parC_rep"/>
</dbReference>
<dbReference type="InterPro" id="IPR013758">
    <property type="entry name" value="Topo_IIA_A/C_ab"/>
</dbReference>
<organism evidence="14 15">
    <name type="scientific">Candidatus Mcinerneyibacterium aminivorans</name>
    <dbReference type="NCBI Taxonomy" id="2703815"/>
    <lineage>
        <taxon>Bacteria</taxon>
        <taxon>Candidatus Macinerneyibacteriota</taxon>
        <taxon>Candidatus Mcinerneyibacteria</taxon>
        <taxon>Candidatus Mcinerneyibacteriales</taxon>
        <taxon>Candidatus Mcinerneyibacteriaceae</taxon>
        <taxon>Candidatus Mcinerneyibacterium</taxon>
    </lineage>
</organism>
<evidence type="ECO:0000256" key="2">
    <source>
        <dbReference type="ARBA" id="ARBA00008263"/>
    </source>
</evidence>
<dbReference type="PANTHER" id="PTHR43493">
    <property type="entry name" value="DNA GYRASE/TOPOISOMERASE SUBUNIT A"/>
    <property type="match status" value="1"/>
</dbReference>
<keyword evidence="9" id="KW-0963">Cytoplasm</keyword>
<keyword evidence="3 9" id="KW-0547">Nucleotide-binding</keyword>
<feature type="short sequence motif" description="GyrA-box" evidence="9">
    <location>
        <begin position="527"/>
        <end position="533"/>
    </location>
</feature>
<dbReference type="SUPFAM" id="SSF56719">
    <property type="entry name" value="Type II DNA topoisomerase"/>
    <property type="match status" value="1"/>
</dbReference>
<dbReference type="FunFam" id="3.90.199.10:FF:000001">
    <property type="entry name" value="DNA gyrase subunit A"/>
    <property type="match status" value="1"/>
</dbReference>
<accession>A0A5D0MG29</accession>
<keyword evidence="4 9" id="KW-0067">ATP-binding</keyword>
<dbReference type="InterPro" id="IPR002205">
    <property type="entry name" value="Topo_IIA_dom_A"/>
</dbReference>
<dbReference type="Pfam" id="PF03989">
    <property type="entry name" value="DNA_gyraseA_C"/>
    <property type="match status" value="6"/>
</dbReference>
<evidence type="ECO:0000256" key="1">
    <source>
        <dbReference type="ARBA" id="ARBA00000185"/>
    </source>
</evidence>
<feature type="active site" description="O-(5'-phospho-DNA)-tyrosine intermediate" evidence="9 10">
    <location>
        <position position="122"/>
    </location>
</feature>
<keyword evidence="6 9" id="KW-0238">DNA-binding</keyword>
<dbReference type="FunFam" id="3.30.1360.40:FF:000002">
    <property type="entry name" value="DNA gyrase subunit A"/>
    <property type="match status" value="1"/>
</dbReference>
<dbReference type="CDD" id="cd00187">
    <property type="entry name" value="TOP4c"/>
    <property type="match status" value="1"/>
</dbReference>
<dbReference type="InterPro" id="IPR050220">
    <property type="entry name" value="Type_II_DNA_Topoisomerases"/>
</dbReference>
<evidence type="ECO:0000256" key="10">
    <source>
        <dbReference type="PROSITE-ProRule" id="PRU01384"/>
    </source>
</evidence>
<evidence type="ECO:0000313" key="15">
    <source>
        <dbReference type="Proteomes" id="UP000324143"/>
    </source>
</evidence>
<dbReference type="HAMAP" id="MF_01897">
    <property type="entry name" value="GyrA"/>
    <property type="match status" value="1"/>
</dbReference>
<dbReference type="NCBIfam" id="NF004043">
    <property type="entry name" value="PRK05560.1"/>
    <property type="match status" value="1"/>
</dbReference>
<evidence type="ECO:0000313" key="14">
    <source>
        <dbReference type="EMBL" id="TYB30855.1"/>
    </source>
</evidence>
<proteinExistence type="inferred from homology"/>
<dbReference type="InterPro" id="IPR005743">
    <property type="entry name" value="GyrA"/>
</dbReference>
<dbReference type="GO" id="GO:0009330">
    <property type="term" value="C:DNA topoisomerase type II (double strand cut, ATP-hydrolyzing) complex"/>
    <property type="evidence" value="ECO:0007669"/>
    <property type="project" value="TreeGrafter"/>
</dbReference>
<evidence type="ECO:0000256" key="12">
    <source>
        <dbReference type="SAM" id="MobiDB-lite"/>
    </source>
</evidence>
<evidence type="ECO:0000256" key="8">
    <source>
        <dbReference type="ARBA" id="ARBA00063644"/>
    </source>
</evidence>
<comment type="similarity">
    <text evidence="2 9">Belongs to the type II topoisomerase GyrA/ParC subunit family.</text>
</comment>
<dbReference type="FunFam" id="2.120.10.90:FF:000005">
    <property type="entry name" value="DNA topoisomerase 4 subunit A"/>
    <property type="match status" value="1"/>
</dbReference>
<gene>
    <name evidence="9 14" type="primary">gyrA</name>
    <name evidence="14" type="ORF">FXF47_07090</name>
</gene>
<dbReference type="InterPro" id="IPR035516">
    <property type="entry name" value="Gyrase/topoIV_suA_C"/>
</dbReference>
<evidence type="ECO:0000256" key="6">
    <source>
        <dbReference type="ARBA" id="ARBA00023125"/>
    </source>
</evidence>
<feature type="domain" description="Topo IIA-type catalytic" evidence="13">
    <location>
        <begin position="34"/>
        <end position="500"/>
    </location>
</feature>
<dbReference type="GO" id="GO:0005694">
    <property type="term" value="C:chromosome"/>
    <property type="evidence" value="ECO:0007669"/>
    <property type="project" value="InterPro"/>
</dbReference>
<dbReference type="FunFam" id="1.10.268.10:FF:000001">
    <property type="entry name" value="DNA gyrase subunit A"/>
    <property type="match status" value="1"/>
</dbReference>
<dbReference type="EMBL" id="VSIX01000066">
    <property type="protein sequence ID" value="TYB30855.1"/>
    <property type="molecule type" value="Genomic_DNA"/>
</dbReference>
<dbReference type="GO" id="GO:0006265">
    <property type="term" value="P:DNA topological change"/>
    <property type="evidence" value="ECO:0007669"/>
    <property type="project" value="UniProtKB-UniRule"/>
</dbReference>
<keyword evidence="11" id="KW-0175">Coiled coil</keyword>